<keyword evidence="1" id="KW-0732">Signal</keyword>
<comment type="caution">
    <text evidence="2">The sequence shown here is derived from an EMBL/GenBank/DDBJ whole genome shotgun (WGS) entry which is preliminary data.</text>
</comment>
<protein>
    <recommendedName>
        <fullName evidence="4">Ig-like domain-containing protein</fullName>
    </recommendedName>
</protein>
<feature type="signal peptide" evidence="1">
    <location>
        <begin position="1"/>
        <end position="21"/>
    </location>
</feature>
<accession>A0A4Y8CNA6</accession>
<evidence type="ECO:0000313" key="2">
    <source>
        <dbReference type="EMBL" id="TEY37173.1"/>
    </source>
</evidence>
<proteinExistence type="predicted"/>
<keyword evidence="3" id="KW-1185">Reference proteome</keyword>
<evidence type="ECO:0008006" key="4">
    <source>
        <dbReference type="Google" id="ProtNLM"/>
    </source>
</evidence>
<dbReference type="EMBL" id="PHWZ01000526">
    <property type="protein sequence ID" value="TEY37173.1"/>
    <property type="molecule type" value="Genomic_DNA"/>
</dbReference>
<name>A0A4Y8CNA6_9HELO</name>
<evidence type="ECO:0000313" key="3">
    <source>
        <dbReference type="Proteomes" id="UP000297299"/>
    </source>
</evidence>
<evidence type="ECO:0000256" key="1">
    <source>
        <dbReference type="SAM" id="SignalP"/>
    </source>
</evidence>
<feature type="chain" id="PRO_5021224989" description="Ig-like domain-containing protein" evidence="1">
    <location>
        <begin position="22"/>
        <end position="113"/>
    </location>
</feature>
<organism evidence="2 3">
    <name type="scientific">Botryotinia calthae</name>
    <dbReference type="NCBI Taxonomy" id="38488"/>
    <lineage>
        <taxon>Eukaryota</taxon>
        <taxon>Fungi</taxon>
        <taxon>Dikarya</taxon>
        <taxon>Ascomycota</taxon>
        <taxon>Pezizomycotina</taxon>
        <taxon>Leotiomycetes</taxon>
        <taxon>Helotiales</taxon>
        <taxon>Sclerotiniaceae</taxon>
        <taxon>Botryotinia</taxon>
    </lineage>
</organism>
<sequence>MLQIVVWAYLSCLVFAPTSRAIFCGSDRMLQNFRGTTINTSKPLRYLACKPDAKSIPSYNVTWFSSKSVVFASWYRAALLPRFNIQLAKPNDSETETVVNHRRSQVPLVPYKS</sequence>
<reference evidence="2 3" key="1">
    <citation type="submission" date="2017-11" db="EMBL/GenBank/DDBJ databases">
        <title>Comparative genomics of Botrytis spp.</title>
        <authorList>
            <person name="Valero-Jimenez C.A."/>
            <person name="Tapia P."/>
            <person name="Veloso J."/>
            <person name="Silva-Moreno E."/>
            <person name="Staats M."/>
            <person name="Valdes J.H."/>
            <person name="Van Kan J.A.L."/>
        </authorList>
    </citation>
    <scope>NUCLEOTIDE SEQUENCE [LARGE SCALE GENOMIC DNA]</scope>
    <source>
        <strain evidence="2 3">MUCL2830</strain>
    </source>
</reference>
<dbReference type="Proteomes" id="UP000297299">
    <property type="component" value="Unassembled WGS sequence"/>
</dbReference>
<dbReference type="AlphaFoldDB" id="A0A4Y8CNA6"/>
<gene>
    <name evidence="2" type="ORF">BOTCAL_0527g00080</name>
</gene>